<name>A0A4Y7SZ14_COPMI</name>
<feature type="domain" description="DUF6699" evidence="2">
    <location>
        <begin position="115"/>
        <end position="220"/>
    </location>
</feature>
<sequence length="267" mass="29148">MRVRQASCTSTLSAVSVGPVYEAYTPTHALEGFITEYHRQPPPLHSWTQPANTTTPPTRYIPPPSSTTPPPSSPPPLIHSKSPYATIALPSLLPNEEGELVVNPILESGPAGPALHWDVRTSPMAAFDSVNVRPRRRQPTQDRHDHRRRNWMHQPATCPALDSIVIRATAVADRPLVVFPTTTNRAFVTVHDVLDAVHRAVLAENAVLDDELLPSGKGNILGASAAEARGRERFTDRAAKGRGLGGWLWGGLTPSPTEQEVWILLLH</sequence>
<gene>
    <name evidence="3" type="ORF">FA13DRAFT_997984</name>
</gene>
<evidence type="ECO:0000313" key="3">
    <source>
        <dbReference type="EMBL" id="TEB26874.1"/>
    </source>
</evidence>
<evidence type="ECO:0000259" key="2">
    <source>
        <dbReference type="Pfam" id="PF20415"/>
    </source>
</evidence>
<dbReference type="Proteomes" id="UP000298030">
    <property type="component" value="Unassembled WGS sequence"/>
</dbReference>
<dbReference type="Pfam" id="PF20415">
    <property type="entry name" value="DUF6699"/>
    <property type="match status" value="1"/>
</dbReference>
<dbReference type="EMBL" id="QPFP01000045">
    <property type="protein sequence ID" value="TEB26874.1"/>
    <property type="molecule type" value="Genomic_DNA"/>
</dbReference>
<comment type="caution">
    <text evidence="3">The sequence shown here is derived from an EMBL/GenBank/DDBJ whole genome shotgun (WGS) entry which is preliminary data.</text>
</comment>
<keyword evidence="4" id="KW-1185">Reference proteome</keyword>
<dbReference type="AlphaFoldDB" id="A0A4Y7SZ14"/>
<organism evidence="3 4">
    <name type="scientific">Coprinellus micaceus</name>
    <name type="common">Glistening ink-cap mushroom</name>
    <name type="synonym">Coprinus micaceus</name>
    <dbReference type="NCBI Taxonomy" id="71717"/>
    <lineage>
        <taxon>Eukaryota</taxon>
        <taxon>Fungi</taxon>
        <taxon>Dikarya</taxon>
        <taxon>Basidiomycota</taxon>
        <taxon>Agaricomycotina</taxon>
        <taxon>Agaricomycetes</taxon>
        <taxon>Agaricomycetidae</taxon>
        <taxon>Agaricales</taxon>
        <taxon>Agaricineae</taxon>
        <taxon>Psathyrellaceae</taxon>
        <taxon>Coprinellus</taxon>
    </lineage>
</organism>
<evidence type="ECO:0000256" key="1">
    <source>
        <dbReference type="SAM" id="MobiDB-lite"/>
    </source>
</evidence>
<dbReference type="InterPro" id="IPR046522">
    <property type="entry name" value="DUF6699"/>
</dbReference>
<proteinExistence type="predicted"/>
<evidence type="ECO:0000313" key="4">
    <source>
        <dbReference type="Proteomes" id="UP000298030"/>
    </source>
</evidence>
<reference evidence="3 4" key="1">
    <citation type="journal article" date="2019" name="Nat. Ecol. Evol.">
        <title>Megaphylogeny resolves global patterns of mushroom evolution.</title>
        <authorList>
            <person name="Varga T."/>
            <person name="Krizsan K."/>
            <person name="Foldi C."/>
            <person name="Dima B."/>
            <person name="Sanchez-Garcia M."/>
            <person name="Sanchez-Ramirez S."/>
            <person name="Szollosi G.J."/>
            <person name="Szarkandi J.G."/>
            <person name="Papp V."/>
            <person name="Albert L."/>
            <person name="Andreopoulos W."/>
            <person name="Angelini C."/>
            <person name="Antonin V."/>
            <person name="Barry K.W."/>
            <person name="Bougher N.L."/>
            <person name="Buchanan P."/>
            <person name="Buyck B."/>
            <person name="Bense V."/>
            <person name="Catcheside P."/>
            <person name="Chovatia M."/>
            <person name="Cooper J."/>
            <person name="Damon W."/>
            <person name="Desjardin D."/>
            <person name="Finy P."/>
            <person name="Geml J."/>
            <person name="Haridas S."/>
            <person name="Hughes K."/>
            <person name="Justo A."/>
            <person name="Karasinski D."/>
            <person name="Kautmanova I."/>
            <person name="Kiss B."/>
            <person name="Kocsube S."/>
            <person name="Kotiranta H."/>
            <person name="LaButti K.M."/>
            <person name="Lechner B.E."/>
            <person name="Liimatainen K."/>
            <person name="Lipzen A."/>
            <person name="Lukacs Z."/>
            <person name="Mihaltcheva S."/>
            <person name="Morgado L.N."/>
            <person name="Niskanen T."/>
            <person name="Noordeloos M.E."/>
            <person name="Ohm R.A."/>
            <person name="Ortiz-Santana B."/>
            <person name="Ovrebo C."/>
            <person name="Racz N."/>
            <person name="Riley R."/>
            <person name="Savchenko A."/>
            <person name="Shiryaev A."/>
            <person name="Soop K."/>
            <person name="Spirin V."/>
            <person name="Szebenyi C."/>
            <person name="Tomsovsky M."/>
            <person name="Tulloss R.E."/>
            <person name="Uehling J."/>
            <person name="Grigoriev I.V."/>
            <person name="Vagvolgyi C."/>
            <person name="Papp T."/>
            <person name="Martin F.M."/>
            <person name="Miettinen O."/>
            <person name="Hibbett D.S."/>
            <person name="Nagy L.G."/>
        </authorList>
    </citation>
    <scope>NUCLEOTIDE SEQUENCE [LARGE SCALE GENOMIC DNA]</scope>
    <source>
        <strain evidence="3 4">FP101781</strain>
    </source>
</reference>
<feature type="region of interest" description="Disordered" evidence="1">
    <location>
        <begin position="41"/>
        <end position="81"/>
    </location>
</feature>
<protein>
    <recommendedName>
        <fullName evidence="2">DUF6699 domain-containing protein</fullName>
    </recommendedName>
</protein>
<feature type="compositionally biased region" description="Pro residues" evidence="1">
    <location>
        <begin position="59"/>
        <end position="77"/>
    </location>
</feature>
<dbReference type="OrthoDB" id="3024011at2759"/>
<accession>A0A4Y7SZ14</accession>